<sequence>MAESAPGERNVREIVDLAFDAFNSGGAGALATWMAATGNDDALDPIVEAIHRLIDGMAPDAHEKRLMHEDTLALVLMALGDAQLGGPMAEALGLPRDTSRVLATELITGRIAKFWAEHGGKPAS</sequence>
<reference evidence="1" key="1">
    <citation type="submission" date="2016-03" db="EMBL/GenBank/DDBJ databases">
        <authorList>
            <person name="Ploux O."/>
        </authorList>
    </citation>
    <scope>NUCLEOTIDE SEQUENCE</scope>
    <source>
        <strain evidence="1">UC10</strain>
    </source>
</reference>
<dbReference type="KEGG" id="sphu:SPPYR_0489"/>
<name>A0A1Y5PNL3_9SPHN</name>
<dbReference type="EMBL" id="LT598653">
    <property type="protein sequence ID" value="SBV31609.1"/>
    <property type="molecule type" value="Genomic_DNA"/>
</dbReference>
<gene>
    <name evidence="1" type="ORF">SPPYR_0489</name>
</gene>
<evidence type="ECO:0000313" key="1">
    <source>
        <dbReference type="EMBL" id="SBV31609.1"/>
    </source>
</evidence>
<organism evidence="1">
    <name type="scientific">uncultured Sphingopyxis sp</name>
    <dbReference type="NCBI Taxonomy" id="310581"/>
    <lineage>
        <taxon>Bacteria</taxon>
        <taxon>Pseudomonadati</taxon>
        <taxon>Pseudomonadota</taxon>
        <taxon>Alphaproteobacteria</taxon>
        <taxon>Sphingomonadales</taxon>
        <taxon>Sphingomonadaceae</taxon>
        <taxon>Sphingopyxis</taxon>
        <taxon>environmental samples</taxon>
    </lineage>
</organism>
<accession>A0A1Y5PNL3</accession>
<protein>
    <submittedName>
        <fullName evidence="1">Transcriptional regulator, TetR family</fullName>
    </submittedName>
</protein>
<proteinExistence type="predicted"/>
<dbReference type="AlphaFoldDB" id="A0A1Y5PNL3"/>